<dbReference type="GeneID" id="108985183"/>
<dbReference type="Gramene" id="Jr07_05420_p1">
    <property type="protein sequence ID" value="cds.Jr07_05420_p1"/>
    <property type="gene ID" value="Jr07_05420"/>
</dbReference>
<feature type="binding site" description="axial binding residue" evidence="8">
    <location>
        <position position="506"/>
    </location>
    <ligand>
        <name>heme</name>
        <dbReference type="ChEBI" id="CHEBI:30413"/>
    </ligand>
    <ligandPart>
        <name>Fe</name>
        <dbReference type="ChEBI" id="CHEBI:18248"/>
    </ligandPart>
</feature>
<dbReference type="PROSITE" id="PS00086">
    <property type="entry name" value="CYTOCHROME_P450"/>
    <property type="match status" value="1"/>
</dbReference>
<dbReference type="KEGG" id="jre:108985183"/>
<reference evidence="11" key="1">
    <citation type="submission" date="2025-08" db="UniProtKB">
        <authorList>
            <consortium name="RefSeq"/>
        </authorList>
    </citation>
    <scope>IDENTIFICATION</scope>
    <source>
        <tissue evidence="11">Leaves</tissue>
    </source>
</reference>
<organism evidence="10 11">
    <name type="scientific">Juglans regia</name>
    <name type="common">English walnut</name>
    <dbReference type="NCBI Taxonomy" id="51240"/>
    <lineage>
        <taxon>Eukaryota</taxon>
        <taxon>Viridiplantae</taxon>
        <taxon>Streptophyta</taxon>
        <taxon>Embryophyta</taxon>
        <taxon>Tracheophyta</taxon>
        <taxon>Spermatophyta</taxon>
        <taxon>Magnoliopsida</taxon>
        <taxon>eudicotyledons</taxon>
        <taxon>Gunneridae</taxon>
        <taxon>Pentapetalae</taxon>
        <taxon>rosids</taxon>
        <taxon>fabids</taxon>
        <taxon>Fagales</taxon>
        <taxon>Juglandaceae</taxon>
        <taxon>Juglans</taxon>
    </lineage>
</organism>
<comment type="similarity">
    <text evidence="2 9">Belongs to the cytochrome P450 family.</text>
</comment>
<dbReference type="Proteomes" id="UP000235220">
    <property type="component" value="Chromosome 7"/>
</dbReference>
<evidence type="ECO:0000313" key="11">
    <source>
        <dbReference type="RefSeq" id="XP_018812949.1"/>
    </source>
</evidence>
<dbReference type="InterPro" id="IPR001128">
    <property type="entry name" value="Cyt_P450"/>
</dbReference>
<evidence type="ECO:0000256" key="7">
    <source>
        <dbReference type="ARBA" id="ARBA00023033"/>
    </source>
</evidence>
<comment type="cofactor">
    <cofactor evidence="1 8">
        <name>heme</name>
        <dbReference type="ChEBI" id="CHEBI:30413"/>
    </cofactor>
</comment>
<dbReference type="FunCoup" id="A0A2I4E0M9">
    <property type="interactions" value="235"/>
</dbReference>
<dbReference type="PANTHER" id="PTHR47944">
    <property type="entry name" value="CYTOCHROME P450 98A9"/>
    <property type="match status" value="1"/>
</dbReference>
<dbReference type="InterPro" id="IPR002401">
    <property type="entry name" value="Cyt_P450_E_grp-I"/>
</dbReference>
<evidence type="ECO:0000256" key="1">
    <source>
        <dbReference type="ARBA" id="ARBA00001971"/>
    </source>
</evidence>
<evidence type="ECO:0000256" key="4">
    <source>
        <dbReference type="ARBA" id="ARBA00022723"/>
    </source>
</evidence>
<dbReference type="GO" id="GO:0005506">
    <property type="term" value="F:iron ion binding"/>
    <property type="evidence" value="ECO:0007669"/>
    <property type="project" value="InterPro"/>
</dbReference>
<dbReference type="AlphaFoldDB" id="A0A2I4E0M9"/>
<evidence type="ECO:0000256" key="3">
    <source>
        <dbReference type="ARBA" id="ARBA00022617"/>
    </source>
</evidence>
<keyword evidence="10" id="KW-1185">Reference proteome</keyword>
<gene>
    <name evidence="11" type="primary">LOC108985183</name>
</gene>
<proteinExistence type="inferred from homology"/>
<keyword evidence="4 8" id="KW-0479">Metal-binding</keyword>
<evidence type="ECO:0000256" key="9">
    <source>
        <dbReference type="RuleBase" id="RU000461"/>
    </source>
</evidence>
<dbReference type="GO" id="GO:0019756">
    <property type="term" value="P:cyanogenic glycoside biosynthetic process"/>
    <property type="evidence" value="ECO:0007669"/>
    <property type="project" value="UniProtKB-ARBA"/>
</dbReference>
<dbReference type="GO" id="GO:0020037">
    <property type="term" value="F:heme binding"/>
    <property type="evidence" value="ECO:0007669"/>
    <property type="project" value="InterPro"/>
</dbReference>
<protein>
    <submittedName>
        <fullName evidence="11">Tryptophan N-monooxygenase CYP79A68-like</fullName>
    </submittedName>
</protein>
<dbReference type="SUPFAM" id="SSF48264">
    <property type="entry name" value="Cytochrome P450"/>
    <property type="match status" value="1"/>
</dbReference>
<dbReference type="OrthoDB" id="2789670at2759"/>
<dbReference type="STRING" id="51240.A0A2I4E0M9"/>
<keyword evidence="3 8" id="KW-0349">Heme</keyword>
<evidence type="ECO:0000256" key="8">
    <source>
        <dbReference type="PIRSR" id="PIRSR602401-1"/>
    </source>
</evidence>
<evidence type="ECO:0000313" key="10">
    <source>
        <dbReference type="Proteomes" id="UP000235220"/>
    </source>
</evidence>
<dbReference type="PANTHER" id="PTHR47944:SF4">
    <property type="entry name" value="OS09G0441700 PROTEIN"/>
    <property type="match status" value="1"/>
</dbReference>
<dbReference type="InterPro" id="IPR036396">
    <property type="entry name" value="Cyt_P450_sf"/>
</dbReference>
<evidence type="ECO:0000256" key="2">
    <source>
        <dbReference type="ARBA" id="ARBA00010617"/>
    </source>
</evidence>
<keyword evidence="5 9" id="KW-0560">Oxidoreductase</keyword>
<dbReference type="FunFam" id="1.10.630.10:FF:000037">
    <property type="entry name" value="Cytochrome P450 9"/>
    <property type="match status" value="1"/>
</dbReference>
<dbReference type="PRINTS" id="PR00463">
    <property type="entry name" value="EP450I"/>
</dbReference>
<evidence type="ECO:0000256" key="6">
    <source>
        <dbReference type="ARBA" id="ARBA00023004"/>
    </source>
</evidence>
<dbReference type="RefSeq" id="XP_018812949.1">
    <property type="nucleotide sequence ID" value="XM_018957404.2"/>
</dbReference>
<keyword evidence="7 9" id="KW-0503">Monooxygenase</keyword>
<keyword evidence="6 8" id="KW-0408">Iron</keyword>
<dbReference type="InterPro" id="IPR017972">
    <property type="entry name" value="Cyt_P450_CS"/>
</dbReference>
<accession>A0A2I4E0M9</accession>
<dbReference type="GO" id="GO:0004497">
    <property type="term" value="F:monooxygenase activity"/>
    <property type="evidence" value="ECO:0007669"/>
    <property type="project" value="UniProtKB-KW"/>
</dbReference>
<evidence type="ECO:0000256" key="5">
    <source>
        <dbReference type="ARBA" id="ARBA00023002"/>
    </source>
</evidence>
<sequence length="568" mass="64254">MFYSFLFLITMGDVNLGYGSTEKIMLPMRLTLISAFLTMLIILFPLILFKWKPHGKTFKQTPALPPGPTPWPIVGNLPEMWRNKPAFRWILGLLESLNTEIACIRLGGVHVIPVTSPELAREFLKKHDIVFASRPLFLSSKYATRGFKSTALVPWGDQWKKMKKLVASEIINSKTTRWLLNKRTEEADNLVRFIYNQCKNAAIDGLPDDQSISGSVVDVRLVARHYCGNVIRKMIFNRRYFGKGKKDGGPGVEEEQHIESLFTILVHLNAFALSDYLPCLTALDLDGHGKIVSEAMKIVTSYEDPVVDERLRQWRDGEKTEAEDLLDAFILAKDSNGKAAFSVEEIKAQITELMLATVDNPSNCIEWTLAEMLNQPELLQKAVEEIDRVVGKKRWVEESDIPQLNYVKACAREGFRLHPIAPFNVPHVSMQDATVAGYFIPKGSHVILSRYGLGRNPRVWKEPLRFKPDRHLKKKEDGSSMADYQEVELAEHELRFISFSTGRRGCMGIALGSAMTVMLLARLLQGFSWSLPPNQEEIDLSETMDELFMAKPLHAHANPRLAASLYPA</sequence>
<dbReference type="Gene3D" id="1.10.630.10">
    <property type="entry name" value="Cytochrome P450"/>
    <property type="match status" value="1"/>
</dbReference>
<name>A0A2I4E0M9_JUGRE</name>
<dbReference type="Pfam" id="PF00067">
    <property type="entry name" value="p450"/>
    <property type="match status" value="1"/>
</dbReference>
<dbReference type="GO" id="GO:0016705">
    <property type="term" value="F:oxidoreductase activity, acting on paired donors, with incorporation or reduction of molecular oxygen"/>
    <property type="evidence" value="ECO:0007669"/>
    <property type="project" value="InterPro"/>
</dbReference>